<evidence type="ECO:0000256" key="5">
    <source>
        <dbReference type="ARBA" id="ARBA00022475"/>
    </source>
</evidence>
<keyword evidence="12" id="KW-1133">Transmembrane helix</keyword>
<comment type="subcellular location">
    <subcellularLocation>
        <location evidence="1">Cell inner membrane</location>
        <topology evidence="1">Multi-pass membrane protein</topology>
    </subcellularLocation>
</comment>
<dbReference type="SUPFAM" id="SSF52540">
    <property type="entry name" value="P-loop containing nucleoside triphosphate hydrolases"/>
    <property type="match status" value="1"/>
</dbReference>
<dbReference type="CDD" id="cd05387">
    <property type="entry name" value="BY-kinase"/>
    <property type="match status" value="1"/>
</dbReference>
<dbReference type="Pfam" id="PF13614">
    <property type="entry name" value="AAA_31"/>
    <property type="match status" value="1"/>
</dbReference>
<dbReference type="GO" id="GO:0005886">
    <property type="term" value="C:plasma membrane"/>
    <property type="evidence" value="ECO:0007669"/>
    <property type="project" value="UniProtKB-SubCell"/>
</dbReference>
<evidence type="ECO:0000256" key="1">
    <source>
        <dbReference type="ARBA" id="ARBA00004429"/>
    </source>
</evidence>
<feature type="domain" description="Polysaccharide chain length determinant N-terminal" evidence="16">
    <location>
        <begin position="2"/>
        <end position="82"/>
    </location>
</feature>
<dbReference type="Proteomes" id="UP000306147">
    <property type="component" value="Unassembled WGS sequence"/>
</dbReference>
<keyword evidence="19" id="KW-1185">Reference proteome</keyword>
<gene>
    <name evidence="18" type="ORF">E5A73_11685</name>
</gene>
<keyword evidence="7" id="KW-0808">Transferase</keyword>
<keyword evidence="11" id="KW-0067">ATP-binding</keyword>
<evidence type="ECO:0000256" key="11">
    <source>
        <dbReference type="ARBA" id="ARBA00022840"/>
    </source>
</evidence>
<evidence type="ECO:0000256" key="10">
    <source>
        <dbReference type="ARBA" id="ARBA00022777"/>
    </source>
</evidence>
<evidence type="ECO:0000313" key="18">
    <source>
        <dbReference type="EMBL" id="TGX53730.1"/>
    </source>
</evidence>
<keyword evidence="9" id="KW-0547">Nucleotide-binding</keyword>
<proteinExistence type="inferred from homology"/>
<dbReference type="EC" id="2.7.10.2" evidence="4"/>
<dbReference type="InterPro" id="IPR025669">
    <property type="entry name" value="AAA_dom"/>
</dbReference>
<evidence type="ECO:0000256" key="3">
    <source>
        <dbReference type="ARBA" id="ARBA00008883"/>
    </source>
</evidence>
<evidence type="ECO:0000313" key="19">
    <source>
        <dbReference type="Proteomes" id="UP000306147"/>
    </source>
</evidence>
<evidence type="ECO:0000259" key="17">
    <source>
        <dbReference type="Pfam" id="PF13614"/>
    </source>
</evidence>
<comment type="catalytic activity">
    <reaction evidence="15">
        <text>L-tyrosyl-[protein] + ATP = O-phospho-L-tyrosyl-[protein] + ADP + H(+)</text>
        <dbReference type="Rhea" id="RHEA:10596"/>
        <dbReference type="Rhea" id="RHEA-COMP:10136"/>
        <dbReference type="Rhea" id="RHEA-COMP:20101"/>
        <dbReference type="ChEBI" id="CHEBI:15378"/>
        <dbReference type="ChEBI" id="CHEBI:30616"/>
        <dbReference type="ChEBI" id="CHEBI:46858"/>
        <dbReference type="ChEBI" id="CHEBI:61978"/>
        <dbReference type="ChEBI" id="CHEBI:456216"/>
        <dbReference type="EC" id="2.7.10.2"/>
    </reaction>
</comment>
<evidence type="ECO:0000256" key="8">
    <source>
        <dbReference type="ARBA" id="ARBA00022692"/>
    </source>
</evidence>
<comment type="similarity">
    <text evidence="2">Belongs to the CpsD/CapB family.</text>
</comment>
<organism evidence="18 19">
    <name type="scientific">Sphingomonas gei</name>
    <dbReference type="NCBI Taxonomy" id="1395960"/>
    <lineage>
        <taxon>Bacteria</taxon>
        <taxon>Pseudomonadati</taxon>
        <taxon>Pseudomonadota</taxon>
        <taxon>Alphaproteobacteria</taxon>
        <taxon>Sphingomonadales</taxon>
        <taxon>Sphingomonadaceae</taxon>
        <taxon>Sphingomonas</taxon>
    </lineage>
</organism>
<evidence type="ECO:0000259" key="16">
    <source>
        <dbReference type="Pfam" id="PF02706"/>
    </source>
</evidence>
<evidence type="ECO:0000256" key="15">
    <source>
        <dbReference type="ARBA" id="ARBA00051245"/>
    </source>
</evidence>
<comment type="similarity">
    <text evidence="3">Belongs to the etk/wzc family.</text>
</comment>
<keyword evidence="10 18" id="KW-0418">Kinase</keyword>
<dbReference type="Pfam" id="PF02706">
    <property type="entry name" value="Wzz"/>
    <property type="match status" value="1"/>
</dbReference>
<dbReference type="InterPro" id="IPR003856">
    <property type="entry name" value="LPS_length_determ_N"/>
</dbReference>
<reference evidence="18 19" key="1">
    <citation type="submission" date="2019-04" db="EMBL/GenBank/DDBJ databases">
        <title>Sphingomonas psychrotolerans sp. nov., isolated from soil in the Tianshan Mountains, Xinjiang, China.</title>
        <authorList>
            <person name="Luo Y."/>
            <person name="Sheng H."/>
        </authorList>
    </citation>
    <scope>NUCLEOTIDE SEQUENCE [LARGE SCALE GENOMIC DNA]</scope>
    <source>
        <strain evidence="18 19">ZFGT-11</strain>
    </source>
</reference>
<protein>
    <recommendedName>
        <fullName evidence="4">non-specific protein-tyrosine kinase</fullName>
        <ecNumber evidence="4">2.7.10.2</ecNumber>
    </recommendedName>
</protein>
<evidence type="ECO:0000256" key="2">
    <source>
        <dbReference type="ARBA" id="ARBA00007316"/>
    </source>
</evidence>
<keyword evidence="14 18" id="KW-0829">Tyrosine-protein kinase</keyword>
<dbReference type="AlphaFoldDB" id="A0A4S1XDZ6"/>
<evidence type="ECO:0000256" key="12">
    <source>
        <dbReference type="ARBA" id="ARBA00022989"/>
    </source>
</evidence>
<keyword evidence="6" id="KW-0997">Cell inner membrane</keyword>
<dbReference type="Gene3D" id="3.40.50.300">
    <property type="entry name" value="P-loop containing nucleotide triphosphate hydrolases"/>
    <property type="match status" value="1"/>
</dbReference>
<dbReference type="InterPro" id="IPR005702">
    <property type="entry name" value="Wzc-like_C"/>
</dbReference>
<dbReference type="GO" id="GO:0004713">
    <property type="term" value="F:protein tyrosine kinase activity"/>
    <property type="evidence" value="ECO:0007669"/>
    <property type="project" value="UniProtKB-KW"/>
</dbReference>
<dbReference type="PANTHER" id="PTHR32309:SF13">
    <property type="entry name" value="FERRIC ENTEROBACTIN TRANSPORT PROTEIN FEPE"/>
    <property type="match status" value="1"/>
</dbReference>
<dbReference type="InterPro" id="IPR027417">
    <property type="entry name" value="P-loop_NTPase"/>
</dbReference>
<evidence type="ECO:0000256" key="13">
    <source>
        <dbReference type="ARBA" id="ARBA00023136"/>
    </source>
</evidence>
<dbReference type="PANTHER" id="PTHR32309">
    <property type="entry name" value="TYROSINE-PROTEIN KINASE"/>
    <property type="match status" value="1"/>
</dbReference>
<keyword evidence="13" id="KW-0472">Membrane</keyword>
<evidence type="ECO:0000256" key="14">
    <source>
        <dbReference type="ARBA" id="ARBA00023137"/>
    </source>
</evidence>
<evidence type="ECO:0000256" key="4">
    <source>
        <dbReference type="ARBA" id="ARBA00011903"/>
    </source>
</evidence>
<evidence type="ECO:0000256" key="6">
    <source>
        <dbReference type="ARBA" id="ARBA00022519"/>
    </source>
</evidence>
<sequence length="683" mass="72082">MVFRRNIWLFLGVVVLVAGAAATWTLLQTPIYSATASLLIDPIAPDVVNLKSVTPDLPGTSDVVDTQVRLIQSPQIARRAADAYAKLRPNDARSAAAGRAELASTMAKMLAVNRAGLTFVIDIEAESTDPQFAADTANLYAEQYIAAQRDAKVGANQQASTWLTSRTAELRDASSQADAALQQYKIANGLLSSNGATNAEQEVSTLNQQIAVAKADLAEKSGRLAAARAQLRAGGGGADVGAALGSGTIGSLRQSEAVASSEVAQLEARYGALHPELVKAQSQLKEIRVQIQQEIDRILSNLEADVRVSSSRLSSLQGSQSRANGALAGNNSAGVGMMALQRKSDAAKAIYETFLNRLRETSAQQGLQQADSRIAAAAEAPKSPDFPNHKLAALGGIGGGIALGLIAIALAEYLQGGVRTKTDVERRLRVRYAGAVPTLQSTLGKMRATEPPQDYIVSHPLSVFAESLRALQAFLLLGGGAAQGGRVVAVASALPQEGKTTTSVCLARTAALGGARTVLVDCDLRRRGSSEQFIHEKRPGLYEYMRGEVSLDEALVVDPASGAYVLGTSESQQDARDPLTPNNLGRLIAELRKRFDVVILDTAPVLGVADARAVAAAADRVLVISRWAKTSLRAVEAAIDVLLDAGAKISGIALTQVDITRYASTGHSDTYGYQKKFRGYYTN</sequence>
<feature type="domain" description="AAA" evidence="17">
    <location>
        <begin position="488"/>
        <end position="637"/>
    </location>
</feature>
<keyword evidence="5" id="KW-1003">Cell membrane</keyword>
<evidence type="ECO:0000256" key="7">
    <source>
        <dbReference type="ARBA" id="ARBA00022679"/>
    </source>
</evidence>
<dbReference type="OrthoDB" id="230260at2"/>
<keyword evidence="8" id="KW-0812">Transmembrane</keyword>
<evidence type="ECO:0000256" key="9">
    <source>
        <dbReference type="ARBA" id="ARBA00022741"/>
    </source>
</evidence>
<accession>A0A4S1XDZ6</accession>
<dbReference type="InterPro" id="IPR050445">
    <property type="entry name" value="Bact_polysacc_biosynth/exp"/>
</dbReference>
<name>A0A4S1XDZ6_9SPHN</name>
<comment type="caution">
    <text evidence="18">The sequence shown here is derived from an EMBL/GenBank/DDBJ whole genome shotgun (WGS) entry which is preliminary data.</text>
</comment>
<dbReference type="EMBL" id="SRXT01000004">
    <property type="protein sequence ID" value="TGX53730.1"/>
    <property type="molecule type" value="Genomic_DNA"/>
</dbReference>